<dbReference type="RefSeq" id="WP_005261433.1">
    <property type="nucleotide sequence ID" value="NZ_AJYC02000090.1"/>
</dbReference>
<organism evidence="2 3">
    <name type="scientific">Rhodococcus opacus M213</name>
    <dbReference type="NCBI Taxonomy" id="1129896"/>
    <lineage>
        <taxon>Bacteria</taxon>
        <taxon>Bacillati</taxon>
        <taxon>Actinomycetota</taxon>
        <taxon>Actinomycetes</taxon>
        <taxon>Mycobacteriales</taxon>
        <taxon>Nocardiaceae</taxon>
        <taxon>Rhodococcus</taxon>
    </lineage>
</organism>
<gene>
    <name evidence="2" type="ORF">WSS_A29184</name>
</gene>
<evidence type="ECO:0000256" key="1">
    <source>
        <dbReference type="SAM" id="MobiDB-lite"/>
    </source>
</evidence>
<dbReference type="Proteomes" id="UP000005951">
    <property type="component" value="Unassembled WGS sequence"/>
</dbReference>
<evidence type="ECO:0000313" key="2">
    <source>
        <dbReference type="EMBL" id="EKT79045.1"/>
    </source>
</evidence>
<feature type="region of interest" description="Disordered" evidence="1">
    <location>
        <begin position="107"/>
        <end position="126"/>
    </location>
</feature>
<dbReference type="EMBL" id="AJYC02000090">
    <property type="protein sequence ID" value="EKT79045.1"/>
    <property type="molecule type" value="Genomic_DNA"/>
</dbReference>
<dbReference type="AlphaFoldDB" id="K8XPU0"/>
<comment type="caution">
    <text evidence="2">The sequence shown here is derived from an EMBL/GenBank/DDBJ whole genome shotgun (WGS) entry which is preliminary data.</text>
</comment>
<accession>K8XPU0</accession>
<proteinExistence type="predicted"/>
<evidence type="ECO:0000313" key="3">
    <source>
        <dbReference type="Proteomes" id="UP000005951"/>
    </source>
</evidence>
<name>K8XPU0_RHOOP</name>
<protein>
    <submittedName>
        <fullName evidence="2">Uncharacterized protein</fullName>
    </submittedName>
</protein>
<sequence length="388" mass="44030">MDLTDPEYALKWPREVFVAEATDMMRTDRERQSFRADYTLLLEEAFAGSAPATEHSSVQGALDWSGTTRSVWTQSVASLQAITENVPVVSELVRRADELRLHTARPPYFSRRNSSSPPDDRATGEPDWAAAKERFSTFVARWQSTGYFGDMYPNGCVDGDDDEPTMKERLTELYGHEPPPLVYNEGDAWSDDEFCDLVELLHDVAARPRTRYNHEFSQCGYHYSDHALRTGQLFYRIRVNELLAAARLPFQLATQGEDAGRLVTITDDARADLLVQVAQQPTPRLTDQVGHAIALYRSRQSTREDKISAIRELMAVLEPDRYTVVKNTAVGADNESLFRIANTYAIRHNKDTDLRDYSTAFLDWMFWSTLAMVQLCKNLKSEGIVAKP</sequence>
<reference evidence="2 3" key="1">
    <citation type="journal article" date="2013" name="Genome Announc.">
        <title>Draft Genome Sequence of Rhodococcus opacus Strain M213 Shows a Diverse Catabolic Potential.</title>
        <authorList>
            <person name="Pathak A."/>
            <person name="Green S.J."/>
            <person name="Ogram A."/>
            <person name="Chauhan A."/>
        </authorList>
    </citation>
    <scope>NUCLEOTIDE SEQUENCE [LARGE SCALE GENOMIC DNA]</scope>
    <source>
        <strain evidence="2 3">M213</strain>
    </source>
</reference>